<proteinExistence type="predicted"/>
<sequence length="502" mass="57919">MASTEDDHITRLEDFILELDDICEQGKQALENNDEVTAQKLMQRANQMSIEMLCQLGKQNEKIDTAENRRCFQPNHIQVGVSAEIKDDLKRQATELDDLTTFKKQIFQRLQATYEKMRRDLDPVRKKVTTSKREVESNDAVHSLSQDHSNEQRVSTSTEMNHDSSHLLWNNPREFFEEECEPWWLAKERYPPLWLGTDGFEEMTEQWLSNDENGRQKLAFLEAGGIFVLSGLNTTHAMLSRPPKFTCACGTECWMPNTDDSSEQRSPDDFTTREEQALSADFETCVVDNMENALCCCGHELEQGPAGVPNGEADTEALQDAERVKDKSTSQEFEGRQFENPYVTLRYIVKKADGTAETVEQVLSTVEKNADGSFSCFNNLDTLGEVLKDIKGRITFYPEFIRCEEPWLDQIPIYRDKKRQNPWVVFDHAVKNIHNDERKLNREILCPDHFMRSSFGPIRGISKEAQRLSNGMWATNWVDRMSDGSVRCTTEIRQLPDRGWWL</sequence>
<name>A0A2J6RE96_HYAVF</name>
<accession>A0A2J6RE96</accession>
<protein>
    <submittedName>
        <fullName evidence="2">Uncharacterized protein</fullName>
    </submittedName>
</protein>
<feature type="region of interest" description="Disordered" evidence="1">
    <location>
        <begin position="124"/>
        <end position="152"/>
    </location>
</feature>
<evidence type="ECO:0000313" key="2">
    <source>
        <dbReference type="EMBL" id="PMD36840.1"/>
    </source>
</evidence>
<feature type="compositionally biased region" description="Basic and acidic residues" evidence="1">
    <location>
        <begin position="124"/>
        <end position="136"/>
    </location>
</feature>
<keyword evidence="3" id="KW-1185">Reference proteome</keyword>
<dbReference type="OrthoDB" id="10310862at2759"/>
<dbReference type="AlphaFoldDB" id="A0A2J6RE96"/>
<dbReference type="EMBL" id="KZ613950">
    <property type="protein sequence ID" value="PMD36840.1"/>
    <property type="molecule type" value="Genomic_DNA"/>
</dbReference>
<organism evidence="2 3">
    <name type="scientific">Hyaloscypha variabilis (strain UAMH 11265 / GT02V1 / F)</name>
    <name type="common">Meliniomyces variabilis</name>
    <dbReference type="NCBI Taxonomy" id="1149755"/>
    <lineage>
        <taxon>Eukaryota</taxon>
        <taxon>Fungi</taxon>
        <taxon>Dikarya</taxon>
        <taxon>Ascomycota</taxon>
        <taxon>Pezizomycotina</taxon>
        <taxon>Leotiomycetes</taxon>
        <taxon>Helotiales</taxon>
        <taxon>Hyaloscyphaceae</taxon>
        <taxon>Hyaloscypha</taxon>
        <taxon>Hyaloscypha variabilis</taxon>
    </lineage>
</organism>
<evidence type="ECO:0000313" key="3">
    <source>
        <dbReference type="Proteomes" id="UP000235786"/>
    </source>
</evidence>
<gene>
    <name evidence="2" type="ORF">L207DRAFT_586529</name>
</gene>
<reference evidence="2 3" key="1">
    <citation type="submission" date="2016-04" db="EMBL/GenBank/DDBJ databases">
        <title>A degradative enzymes factory behind the ericoid mycorrhizal symbiosis.</title>
        <authorList>
            <consortium name="DOE Joint Genome Institute"/>
            <person name="Martino E."/>
            <person name="Morin E."/>
            <person name="Grelet G."/>
            <person name="Kuo A."/>
            <person name="Kohler A."/>
            <person name="Daghino S."/>
            <person name="Barry K."/>
            <person name="Choi C."/>
            <person name="Cichocki N."/>
            <person name="Clum A."/>
            <person name="Copeland A."/>
            <person name="Hainaut M."/>
            <person name="Haridas S."/>
            <person name="Labutti K."/>
            <person name="Lindquist E."/>
            <person name="Lipzen A."/>
            <person name="Khouja H.-R."/>
            <person name="Murat C."/>
            <person name="Ohm R."/>
            <person name="Olson A."/>
            <person name="Spatafora J."/>
            <person name="Veneault-Fourrey C."/>
            <person name="Henrissat B."/>
            <person name="Grigoriev I."/>
            <person name="Martin F."/>
            <person name="Perotto S."/>
        </authorList>
    </citation>
    <scope>NUCLEOTIDE SEQUENCE [LARGE SCALE GENOMIC DNA]</scope>
    <source>
        <strain evidence="2 3">F</strain>
    </source>
</reference>
<dbReference type="Proteomes" id="UP000235786">
    <property type="component" value="Unassembled WGS sequence"/>
</dbReference>
<evidence type="ECO:0000256" key="1">
    <source>
        <dbReference type="SAM" id="MobiDB-lite"/>
    </source>
</evidence>
<feature type="compositionally biased region" description="Polar residues" evidence="1">
    <location>
        <begin position="143"/>
        <end position="152"/>
    </location>
</feature>